<dbReference type="RefSeq" id="WP_036721004.1">
    <property type="nucleotide sequence ID" value="NZ_JRKS01000054.1"/>
</dbReference>
<accession>A0A099EZ39</accession>
<dbReference type="OrthoDB" id="7858450at2"/>
<dbReference type="AlphaFoldDB" id="A0A099EZ39"/>
<proteinExistence type="predicted"/>
<protein>
    <submittedName>
        <fullName evidence="1">Uncharacterized protein</fullName>
    </submittedName>
</protein>
<keyword evidence="2" id="KW-1185">Reference proteome</keyword>
<sequence length="141" mass="15674">MSYPVWPAGLDQFERSGYQVQRQDARRRRQADAGPPAFRRRFTSAATMVSLSLVTDRNGKAVFDRFYEDATQLGAWLFWMPDPATQGWPVIAATGSPLLAGDGTPLVMGSRRLVSFGDEPPVETMHGDHEFRIAFGVVVMP</sequence>
<comment type="caution">
    <text evidence="1">The sequence shown here is derived from an EMBL/GenBank/DDBJ whole genome shotgun (WGS) entry which is preliminary data.</text>
</comment>
<reference evidence="1 2" key="1">
    <citation type="submission" date="2014-09" db="EMBL/GenBank/DDBJ databases">
        <authorList>
            <person name="McGinnis J.M."/>
            <person name="Wolfgang W.J."/>
        </authorList>
    </citation>
    <scope>NUCLEOTIDE SEQUENCE [LARGE SCALE GENOMIC DNA]</scope>
    <source>
        <strain evidence="1 2">HAMBI 3106</strain>
    </source>
</reference>
<dbReference type="EMBL" id="JRKS01000054">
    <property type="protein sequence ID" value="KGJ03251.1"/>
    <property type="molecule type" value="Genomic_DNA"/>
</dbReference>
<gene>
    <name evidence="1" type="ORF">IC63_13550</name>
</gene>
<evidence type="ECO:0000313" key="1">
    <source>
        <dbReference type="EMBL" id="KGJ03251.1"/>
    </source>
</evidence>
<name>A0A099EZ39_9RHOB</name>
<evidence type="ECO:0000313" key="2">
    <source>
        <dbReference type="Proteomes" id="UP000029917"/>
    </source>
</evidence>
<reference evidence="1 2" key="2">
    <citation type="submission" date="2014-10" db="EMBL/GenBank/DDBJ databases">
        <title>Paracoccus sanguinis sp. nov., isolated from clinical specimens of New York State patients.</title>
        <authorList>
            <person name="Mingle L.A."/>
            <person name="Cole J.A."/>
            <person name="Lapierre P."/>
            <person name="Musser K.A."/>
        </authorList>
    </citation>
    <scope>NUCLEOTIDE SEQUENCE [LARGE SCALE GENOMIC DNA]</scope>
    <source>
        <strain evidence="1 2">HAMBI 3106</strain>
    </source>
</reference>
<organism evidence="1 2">
    <name type="scientific">Paracoccus sphaerophysae</name>
    <dbReference type="NCBI Taxonomy" id="690417"/>
    <lineage>
        <taxon>Bacteria</taxon>
        <taxon>Pseudomonadati</taxon>
        <taxon>Pseudomonadota</taxon>
        <taxon>Alphaproteobacteria</taxon>
        <taxon>Rhodobacterales</taxon>
        <taxon>Paracoccaceae</taxon>
        <taxon>Paracoccus</taxon>
    </lineage>
</organism>
<dbReference type="Proteomes" id="UP000029917">
    <property type="component" value="Unassembled WGS sequence"/>
</dbReference>
<dbReference type="STRING" id="690417.IC63_13550"/>